<feature type="region of interest" description="Disordered" evidence="2">
    <location>
        <begin position="195"/>
        <end position="240"/>
    </location>
</feature>
<name>A0A1F8A213_9EURO</name>
<proteinExistence type="predicted"/>
<feature type="compositionally biased region" description="Low complexity" evidence="2">
    <location>
        <begin position="131"/>
        <end position="145"/>
    </location>
</feature>
<feature type="region of interest" description="Disordered" evidence="2">
    <location>
        <begin position="258"/>
        <end position="391"/>
    </location>
</feature>
<feature type="compositionally biased region" description="Low complexity" evidence="2">
    <location>
        <begin position="88"/>
        <end position="99"/>
    </location>
</feature>
<dbReference type="InterPro" id="IPR052600">
    <property type="entry name" value="Nuc_rcpt_coact/corep"/>
</dbReference>
<dbReference type="Pfam" id="PF00076">
    <property type="entry name" value="RRM_1"/>
    <property type="match status" value="1"/>
</dbReference>
<protein>
    <recommendedName>
        <fullName evidence="3">RRM domain-containing protein</fullName>
    </recommendedName>
</protein>
<evidence type="ECO:0000256" key="1">
    <source>
        <dbReference type="PROSITE-ProRule" id="PRU00176"/>
    </source>
</evidence>
<feature type="compositionally biased region" description="Basic and acidic residues" evidence="2">
    <location>
        <begin position="369"/>
        <end position="383"/>
    </location>
</feature>
<dbReference type="AlphaFoldDB" id="A0A1F8A213"/>
<feature type="region of interest" description="Disordered" evidence="2">
    <location>
        <begin position="571"/>
        <end position="610"/>
    </location>
</feature>
<dbReference type="GO" id="GO:0003723">
    <property type="term" value="F:RNA binding"/>
    <property type="evidence" value="ECO:0007669"/>
    <property type="project" value="UniProtKB-UniRule"/>
</dbReference>
<dbReference type="InterPro" id="IPR012677">
    <property type="entry name" value="Nucleotide-bd_a/b_plait_sf"/>
</dbReference>
<dbReference type="RefSeq" id="XP_022389479.1">
    <property type="nucleotide sequence ID" value="XM_022532667.1"/>
</dbReference>
<feature type="compositionally biased region" description="Polar residues" evidence="2">
    <location>
        <begin position="35"/>
        <end position="48"/>
    </location>
</feature>
<feature type="compositionally biased region" description="Basic and acidic residues" evidence="2">
    <location>
        <begin position="206"/>
        <end position="218"/>
    </location>
</feature>
<feature type="region of interest" description="Disordered" evidence="2">
    <location>
        <begin position="82"/>
        <end position="182"/>
    </location>
</feature>
<dbReference type="SMART" id="SM00360">
    <property type="entry name" value="RRM"/>
    <property type="match status" value="1"/>
</dbReference>
<feature type="compositionally biased region" description="Polar residues" evidence="2">
    <location>
        <begin position="114"/>
        <end position="130"/>
    </location>
</feature>
<dbReference type="OrthoDB" id="10044938at2759"/>
<reference evidence="4 5" key="1">
    <citation type="journal article" date="2016" name="Genome Biol. Evol.">
        <title>Draft genome sequence of an aflatoxigenic Aspergillus species, A. bombycis.</title>
        <authorList>
            <person name="Moore G.G."/>
            <person name="Mack B.M."/>
            <person name="Beltz S.B."/>
            <person name="Gilbert M.K."/>
        </authorList>
    </citation>
    <scope>NUCLEOTIDE SEQUENCE [LARGE SCALE GENOMIC DNA]</scope>
    <source>
        <strain evidence="5">NRRL 26010</strain>
    </source>
</reference>
<keyword evidence="1" id="KW-0694">RNA-binding</keyword>
<evidence type="ECO:0000259" key="3">
    <source>
        <dbReference type="PROSITE" id="PS50102"/>
    </source>
</evidence>
<evidence type="ECO:0000313" key="4">
    <source>
        <dbReference type="EMBL" id="OGM45762.1"/>
    </source>
</evidence>
<feature type="domain" description="RRM" evidence="3">
    <location>
        <begin position="419"/>
        <end position="491"/>
    </location>
</feature>
<dbReference type="GeneID" id="34448928"/>
<feature type="compositionally biased region" description="Polar residues" evidence="2">
    <location>
        <begin position="149"/>
        <end position="158"/>
    </location>
</feature>
<keyword evidence="5" id="KW-1185">Reference proteome</keyword>
<dbReference type="SUPFAM" id="SSF52954">
    <property type="entry name" value="Class II aaRS ABD-related"/>
    <property type="match status" value="1"/>
</dbReference>
<accession>A0A1F8A213</accession>
<dbReference type="InterPro" id="IPR000504">
    <property type="entry name" value="RRM_dom"/>
</dbReference>
<dbReference type="SUPFAM" id="SSF54928">
    <property type="entry name" value="RNA-binding domain, RBD"/>
    <property type="match status" value="1"/>
</dbReference>
<dbReference type="PANTHER" id="PTHR23295">
    <property type="entry name" value="NUCLEAR RECEPTOR COACTIVATOR 5-RELATED"/>
    <property type="match status" value="1"/>
</dbReference>
<feature type="compositionally biased region" description="Low complexity" evidence="2">
    <location>
        <begin position="301"/>
        <end position="335"/>
    </location>
</feature>
<organism evidence="4 5">
    <name type="scientific">Aspergillus bombycis</name>
    <dbReference type="NCBI Taxonomy" id="109264"/>
    <lineage>
        <taxon>Eukaryota</taxon>
        <taxon>Fungi</taxon>
        <taxon>Dikarya</taxon>
        <taxon>Ascomycota</taxon>
        <taxon>Pezizomycotina</taxon>
        <taxon>Eurotiomycetes</taxon>
        <taxon>Eurotiomycetidae</taxon>
        <taxon>Eurotiales</taxon>
        <taxon>Aspergillaceae</taxon>
        <taxon>Aspergillus</taxon>
    </lineage>
</organism>
<dbReference type="Gene3D" id="3.30.70.330">
    <property type="match status" value="1"/>
</dbReference>
<comment type="caution">
    <text evidence="4">The sequence shown here is derived from an EMBL/GenBank/DDBJ whole genome shotgun (WGS) entry which is preliminary data.</text>
</comment>
<dbReference type="PANTHER" id="PTHR23295:SF6">
    <property type="entry name" value="NEOSIN, ISOFORM A"/>
    <property type="match status" value="1"/>
</dbReference>
<feature type="region of interest" description="Disordered" evidence="2">
    <location>
        <begin position="1"/>
        <end position="55"/>
    </location>
</feature>
<gene>
    <name evidence="4" type="ORF">ABOM_005538</name>
</gene>
<dbReference type="PROSITE" id="PS50102">
    <property type="entry name" value="RRM"/>
    <property type="match status" value="1"/>
</dbReference>
<dbReference type="EMBL" id="LYCR01000038">
    <property type="protein sequence ID" value="OGM45762.1"/>
    <property type="molecule type" value="Genomic_DNA"/>
</dbReference>
<dbReference type="STRING" id="109264.A0A1F8A213"/>
<sequence length="869" mass="92515">MTPGSPDEALHFRGKTLTPESPRPLHIAEPANIPVLQNQMDPVFNDTSTYEKSESAVEHRAQLHNDLPSQYAHYAGSGGVQGNYGSVQTPGQFQTQTQGSYHHSGAFQADDGSMNKNAVSSSHTSLPSDQSAYASSMATATTSAAQGFEPNSSLTTAPPSDPATHITHHPFPDLPPSAPHASQSIPIASEIDHAASSWAASSAPQDRLDTRNRPHNTGEDGVDFQNLLDNLPPSSTAPSAPAVSEAVLFGDVSADPQATDEALQSSLGLPPRPPPQEKPSIHPNYNPSDDIRSYHQLPPHASNAQPSYSAQQSNYQSNPALPSLAAAGAPGTTSGVSSLPPPPVASFQQSPPATAEVQTPSSPVSNKAGRVDRQQPRQSKSADDDAPWGPDVQKKYDEFLHDERVYVTEGLWDRFPAGSRLFVGNLPTERVTKRDLFHIFHKYGKLAQISIKQAYGFIQFLEAPACKQALDVEQGAVVRGRKTLKYPSHREIRGQAQLLQNLPALRRPGVRGLPNTAEGVRPAVATLELLQIAMTDHTNHREFHLAISEMSLLTVGAMTIGLLDPRPLVASADGTDTGPGIEPQSGTIDGNDAGPGPPMPGTEDTAAPAHGPRFARNFIFHVENAFRNRGLRVDVLVLGPRIPLNAAVQRQINEGVLAVVRLARPNQFSRKIPLQVFDRSGGADNVRFNEYPDVEPNIAAEIVFHAQSVQRGAPPTPFPPNPAFGVPSLAPPPVPQAPLPALPNPPNIANLITSLDGPTLQSLLGALQQRQAAVPTAQQPFSTTASTPNAGADLASLLSAATRQPVPANPQQPLPPQPFPIQAPNAPMVSDPNLISLLAKGLGGQQVQNQATVGPHVQNIMNQLGKWKQ</sequence>
<feature type="compositionally biased region" description="Polar residues" evidence="2">
    <location>
        <begin position="346"/>
        <end position="365"/>
    </location>
</feature>
<evidence type="ECO:0000256" key="2">
    <source>
        <dbReference type="SAM" id="MobiDB-lite"/>
    </source>
</evidence>
<dbReference type="InterPro" id="IPR035979">
    <property type="entry name" value="RBD_domain_sf"/>
</dbReference>
<evidence type="ECO:0000313" key="5">
    <source>
        <dbReference type="Proteomes" id="UP000179179"/>
    </source>
</evidence>
<dbReference type="Proteomes" id="UP000179179">
    <property type="component" value="Unassembled WGS sequence"/>
</dbReference>